<dbReference type="Proteomes" id="UP000789901">
    <property type="component" value="Unassembled WGS sequence"/>
</dbReference>
<accession>A0ABN7XHF5</accession>
<gene>
    <name evidence="1" type="ORF">GMARGA_LOCUS43438</name>
</gene>
<proteinExistence type="predicted"/>
<keyword evidence="2" id="KW-1185">Reference proteome</keyword>
<evidence type="ECO:0000313" key="1">
    <source>
        <dbReference type="EMBL" id="CAG8854617.1"/>
    </source>
</evidence>
<organism evidence="1 2">
    <name type="scientific">Gigaspora margarita</name>
    <dbReference type="NCBI Taxonomy" id="4874"/>
    <lineage>
        <taxon>Eukaryota</taxon>
        <taxon>Fungi</taxon>
        <taxon>Fungi incertae sedis</taxon>
        <taxon>Mucoromycota</taxon>
        <taxon>Glomeromycotina</taxon>
        <taxon>Glomeromycetes</taxon>
        <taxon>Diversisporales</taxon>
        <taxon>Gigasporaceae</taxon>
        <taxon>Gigaspora</taxon>
    </lineage>
</organism>
<reference evidence="1 2" key="1">
    <citation type="submission" date="2021-06" db="EMBL/GenBank/DDBJ databases">
        <authorList>
            <person name="Kallberg Y."/>
            <person name="Tangrot J."/>
            <person name="Rosling A."/>
        </authorList>
    </citation>
    <scope>NUCLEOTIDE SEQUENCE [LARGE SCALE GENOMIC DNA]</scope>
    <source>
        <strain evidence="1 2">120-4 pot B 10/14</strain>
    </source>
</reference>
<protein>
    <submittedName>
        <fullName evidence="1">20950_t:CDS:1</fullName>
    </submittedName>
</protein>
<comment type="caution">
    <text evidence="1">The sequence shown here is derived from an EMBL/GenBank/DDBJ whole genome shotgun (WGS) entry which is preliminary data.</text>
</comment>
<evidence type="ECO:0000313" key="2">
    <source>
        <dbReference type="Proteomes" id="UP000789901"/>
    </source>
</evidence>
<sequence length="132" mass="15215">LKNVPMADQQLLTQQIKIAFEDIGKITSIKPLIYEEFQDSHTFGTKKLSQNRKICPKNVTFRKLKERDDTEIQAENENATYETLNNIIIVISEEEDLIEDSKILMDNATLTELLEGEANTKERYLLPIANNM</sequence>
<feature type="non-terminal residue" evidence="1">
    <location>
        <position position="1"/>
    </location>
</feature>
<dbReference type="EMBL" id="CAJVQB010140492">
    <property type="protein sequence ID" value="CAG8854617.1"/>
    <property type="molecule type" value="Genomic_DNA"/>
</dbReference>
<feature type="non-terminal residue" evidence="1">
    <location>
        <position position="132"/>
    </location>
</feature>
<name>A0ABN7XHF5_GIGMA</name>